<dbReference type="GO" id="GO:0003677">
    <property type="term" value="F:DNA binding"/>
    <property type="evidence" value="ECO:0007669"/>
    <property type="project" value="UniProtKB-KW"/>
</dbReference>
<evidence type="ECO:0000259" key="2">
    <source>
        <dbReference type="PROSITE" id="PS50937"/>
    </source>
</evidence>
<protein>
    <submittedName>
        <fullName evidence="3">DNA-binding transcriptional MerR regulator</fullName>
    </submittedName>
</protein>
<feature type="domain" description="HTH merR-type" evidence="2">
    <location>
        <begin position="1"/>
        <end position="71"/>
    </location>
</feature>
<dbReference type="InterPro" id="IPR011256">
    <property type="entry name" value="Reg_factor_effector_dom_sf"/>
</dbReference>
<dbReference type="InterPro" id="IPR047057">
    <property type="entry name" value="MerR_fam"/>
</dbReference>
<dbReference type="InterPro" id="IPR000551">
    <property type="entry name" value="MerR-type_HTH_dom"/>
</dbReference>
<keyword evidence="1 3" id="KW-0238">DNA-binding</keyword>
<dbReference type="Gene3D" id="1.10.1660.10">
    <property type="match status" value="1"/>
</dbReference>
<evidence type="ECO:0000313" key="3">
    <source>
        <dbReference type="EMBL" id="NIH53275.1"/>
    </source>
</evidence>
<keyword evidence="4" id="KW-1185">Reference proteome</keyword>
<gene>
    <name evidence="3" type="ORF">FHX76_001143</name>
</gene>
<name>A0A7X5TSP7_9MICO</name>
<dbReference type="PANTHER" id="PTHR30204:SF97">
    <property type="entry name" value="MERR FAMILY REGULATORY PROTEIN"/>
    <property type="match status" value="1"/>
</dbReference>
<organism evidence="3 4">
    <name type="scientific">Lysinibacter cavernae</name>
    <dbReference type="NCBI Taxonomy" id="1640652"/>
    <lineage>
        <taxon>Bacteria</taxon>
        <taxon>Bacillati</taxon>
        <taxon>Actinomycetota</taxon>
        <taxon>Actinomycetes</taxon>
        <taxon>Micrococcales</taxon>
        <taxon>Microbacteriaceae</taxon>
        <taxon>Lysinibacter</taxon>
    </lineage>
</organism>
<comment type="caution">
    <text evidence="3">The sequence shown here is derived from an EMBL/GenBank/DDBJ whole genome shotgun (WGS) entry which is preliminary data.</text>
</comment>
<dbReference type="Proteomes" id="UP000541033">
    <property type="component" value="Unassembled WGS sequence"/>
</dbReference>
<dbReference type="AlphaFoldDB" id="A0A7X5TSP7"/>
<sequence length="278" mass="29989">MLNIGEFSGITGLSVKALRHYDEKRVLAPSAIDEASGYRKYAEHQVREGVIIRALRDAGVPLAEVATIQATAEAPGADAALLLAAHRDRVAAERLREDLAYEAATQIIAALGVPTNVIERACAPQPFVARKVHVPAEPERVKELDDANELAGEQFAELFGLLQGDGLSPSGQFWTTLGPANHGTVELMCCWPTPTRLMTDWGGPETIVDELPARTELVATWHATDGPELPEGATHPAVVALFDHVSEREVSLRNAEVRQSVIGASEHDYAVEVAITIR</sequence>
<proteinExistence type="predicted"/>
<dbReference type="RefSeq" id="WP_167148752.1">
    <property type="nucleotide sequence ID" value="NZ_JAAMOX010000001.1"/>
</dbReference>
<dbReference type="PROSITE" id="PS50937">
    <property type="entry name" value="HTH_MERR_2"/>
    <property type="match status" value="1"/>
</dbReference>
<dbReference type="SMART" id="SM00422">
    <property type="entry name" value="HTH_MERR"/>
    <property type="match status" value="1"/>
</dbReference>
<dbReference type="InterPro" id="IPR009061">
    <property type="entry name" value="DNA-bd_dom_put_sf"/>
</dbReference>
<dbReference type="SUPFAM" id="SSF46955">
    <property type="entry name" value="Putative DNA-binding domain"/>
    <property type="match status" value="1"/>
</dbReference>
<dbReference type="PANTHER" id="PTHR30204">
    <property type="entry name" value="REDOX-CYCLING DRUG-SENSING TRANSCRIPTIONAL ACTIVATOR SOXR"/>
    <property type="match status" value="1"/>
</dbReference>
<accession>A0A7X5TSP7</accession>
<dbReference type="Pfam" id="PF13411">
    <property type="entry name" value="MerR_1"/>
    <property type="match status" value="1"/>
</dbReference>
<dbReference type="GO" id="GO:0003700">
    <property type="term" value="F:DNA-binding transcription factor activity"/>
    <property type="evidence" value="ECO:0007669"/>
    <property type="project" value="InterPro"/>
</dbReference>
<dbReference type="EMBL" id="JAAMOX010000001">
    <property type="protein sequence ID" value="NIH53275.1"/>
    <property type="molecule type" value="Genomic_DNA"/>
</dbReference>
<evidence type="ECO:0000256" key="1">
    <source>
        <dbReference type="ARBA" id="ARBA00023125"/>
    </source>
</evidence>
<reference evidence="3 4" key="1">
    <citation type="submission" date="2020-02" db="EMBL/GenBank/DDBJ databases">
        <title>Sequencing the genomes of 1000 actinobacteria strains.</title>
        <authorList>
            <person name="Klenk H.-P."/>
        </authorList>
    </citation>
    <scope>NUCLEOTIDE SEQUENCE [LARGE SCALE GENOMIC DNA]</scope>
    <source>
        <strain evidence="3 4">DSM 27960</strain>
    </source>
</reference>
<dbReference type="Gene3D" id="3.20.80.10">
    <property type="entry name" value="Regulatory factor, effector binding domain"/>
    <property type="match status" value="1"/>
</dbReference>
<evidence type="ECO:0000313" key="4">
    <source>
        <dbReference type="Proteomes" id="UP000541033"/>
    </source>
</evidence>